<dbReference type="GeneID" id="95643345"/>
<protein>
    <submittedName>
        <fullName evidence="2">Sugar phosphate isomerase/epimerase</fullName>
    </submittedName>
</protein>
<organism evidence="3 4">
    <name type="scientific">Sulfurisphaera ohwakuensis</name>
    <dbReference type="NCBI Taxonomy" id="69656"/>
    <lineage>
        <taxon>Archaea</taxon>
        <taxon>Thermoproteota</taxon>
        <taxon>Thermoprotei</taxon>
        <taxon>Sulfolobales</taxon>
        <taxon>Sulfolobaceae</taxon>
        <taxon>Sulfurisphaera</taxon>
    </lineage>
</organism>
<dbReference type="Proteomes" id="UP000427373">
    <property type="component" value="Chromosome"/>
</dbReference>
<name>A0A650CEC5_SULOH</name>
<evidence type="ECO:0000313" key="4">
    <source>
        <dbReference type="Proteomes" id="UP000427373"/>
    </source>
</evidence>
<dbReference type="OrthoDB" id="33373at2157"/>
<reference evidence="3 4" key="1">
    <citation type="submission" date="2019-10" db="EMBL/GenBank/DDBJ databases">
        <title>Genome Sequences from Six Type Strain Members of the Archaeal Family Sulfolobaceae: Acidianus ambivalens, Acidianus infernus, Metallosphaera prunae, Stygiolobus azoricus, Sulfolobus metallicus, and Sulfurisphaera ohwakuensis.</title>
        <authorList>
            <person name="Counts J.A."/>
            <person name="Kelly R.M."/>
        </authorList>
    </citation>
    <scope>NUCLEOTIDE SEQUENCE [LARGE SCALE GENOMIC DNA]</scope>
    <source>
        <strain evidence="3 4">TA-1</strain>
    </source>
</reference>
<proteinExistence type="predicted"/>
<dbReference type="GO" id="GO:0016853">
    <property type="term" value="F:isomerase activity"/>
    <property type="evidence" value="ECO:0007669"/>
    <property type="project" value="UniProtKB-KW"/>
</dbReference>
<dbReference type="KEGG" id="soh:D1869_02520"/>
<dbReference type="RefSeq" id="WP_156013768.1">
    <property type="nucleotide sequence ID" value="NZ_AP031374.1"/>
</dbReference>
<accession>A0A650CEC5</accession>
<reference evidence="2 5" key="2">
    <citation type="submission" date="2020-08" db="EMBL/GenBank/DDBJ databases">
        <title>Genomic Encyclopedia of Type Strains, Phase IV (KMG-IV): sequencing the most valuable type-strain genomes for metagenomic binning, comparative biology and taxonomic classification.</title>
        <authorList>
            <person name="Goeker M."/>
        </authorList>
    </citation>
    <scope>NUCLEOTIDE SEQUENCE [LARGE SCALE GENOMIC DNA]</scope>
    <source>
        <strain evidence="2 5">DSM 12421</strain>
    </source>
</reference>
<evidence type="ECO:0000313" key="5">
    <source>
        <dbReference type="Proteomes" id="UP000582213"/>
    </source>
</evidence>
<keyword evidence="2" id="KW-0413">Isomerase</keyword>
<dbReference type="Proteomes" id="UP000582213">
    <property type="component" value="Unassembled WGS sequence"/>
</dbReference>
<dbReference type="EMBL" id="CP045484">
    <property type="protein sequence ID" value="QGR16191.1"/>
    <property type="molecule type" value="Genomic_DNA"/>
</dbReference>
<feature type="coiled-coil region" evidence="1">
    <location>
        <begin position="40"/>
        <end position="91"/>
    </location>
</feature>
<keyword evidence="4" id="KW-1185">Reference proteome</keyword>
<evidence type="ECO:0000313" key="2">
    <source>
        <dbReference type="EMBL" id="MBB5252876.1"/>
    </source>
</evidence>
<gene>
    <name evidence="3" type="ORF">D1869_02520</name>
    <name evidence="2" type="ORF">HNQ62_000609</name>
</gene>
<sequence>MPTIHLSLPESLYEELKRKAEELGVQITDLVKFYIRQGLEERDKEDREEKDDRYEKLEESVAYLEAKVAQLDALVEELVQRLLEKESEEEEVEVISKDEKS</sequence>
<keyword evidence="1" id="KW-0175">Coiled coil</keyword>
<dbReference type="AlphaFoldDB" id="A0A650CEC5"/>
<dbReference type="EMBL" id="JACHFY010000002">
    <property type="protein sequence ID" value="MBB5252876.1"/>
    <property type="molecule type" value="Genomic_DNA"/>
</dbReference>
<evidence type="ECO:0000256" key="1">
    <source>
        <dbReference type="SAM" id="Coils"/>
    </source>
</evidence>
<evidence type="ECO:0000313" key="3">
    <source>
        <dbReference type="EMBL" id="QGR16191.1"/>
    </source>
</evidence>